<dbReference type="GO" id="GO:0005509">
    <property type="term" value="F:calcium ion binding"/>
    <property type="evidence" value="ECO:0007669"/>
    <property type="project" value="InterPro"/>
</dbReference>
<dbReference type="eggNOG" id="KOG0675">
    <property type="taxonomic scope" value="Eukaryota"/>
</dbReference>
<dbReference type="SUPFAM" id="SSF63887">
    <property type="entry name" value="P-domain of calnexin/calreticulin"/>
    <property type="match status" value="1"/>
</dbReference>
<keyword evidence="3" id="KW-0812">Transmembrane</keyword>
<dbReference type="HOGENOM" id="CLU_018224_1_2_1"/>
<keyword evidence="5" id="KW-0677">Repeat</keyword>
<dbReference type="GO" id="GO:0006457">
    <property type="term" value="P:protein folding"/>
    <property type="evidence" value="ECO:0007669"/>
    <property type="project" value="InterPro"/>
</dbReference>
<comment type="similarity">
    <text evidence="2 14">Belongs to the calreticulin family.</text>
</comment>
<dbReference type="SUPFAM" id="SSF49899">
    <property type="entry name" value="Concanavalin A-like lectins/glucanases"/>
    <property type="match status" value="1"/>
</dbReference>
<dbReference type="PANTHER" id="PTHR11073">
    <property type="entry name" value="CALRETICULIN AND CALNEXIN"/>
    <property type="match status" value="1"/>
</dbReference>
<dbReference type="AlphaFoldDB" id="A0A0D3I4Z6"/>
<keyword evidence="7" id="KW-0106">Calcium</keyword>
<evidence type="ECO:0000256" key="10">
    <source>
        <dbReference type="ARBA" id="ARBA00023157"/>
    </source>
</evidence>
<dbReference type="PaxDb" id="2903-EOD06331"/>
<feature type="compositionally biased region" description="Acidic residues" evidence="15">
    <location>
        <begin position="280"/>
        <end position="296"/>
    </location>
</feature>
<reference evidence="16" key="2">
    <citation type="submission" date="2024-10" db="UniProtKB">
        <authorList>
            <consortium name="EnsemblProtists"/>
        </authorList>
    </citation>
    <scope>IDENTIFICATION</scope>
</reference>
<evidence type="ECO:0000256" key="12">
    <source>
        <dbReference type="ARBA" id="ARBA00046288"/>
    </source>
</evidence>
<organism evidence="16 17">
    <name type="scientific">Emiliania huxleyi (strain CCMP1516)</name>
    <dbReference type="NCBI Taxonomy" id="280463"/>
    <lineage>
        <taxon>Eukaryota</taxon>
        <taxon>Haptista</taxon>
        <taxon>Haptophyta</taxon>
        <taxon>Prymnesiophyceae</taxon>
        <taxon>Isochrysidales</taxon>
        <taxon>Noelaerhabdaceae</taxon>
        <taxon>Emiliania</taxon>
    </lineage>
</organism>
<comment type="subcellular location">
    <subcellularLocation>
        <location evidence="12">Endomembrane system</location>
        <topology evidence="12">Single-pass type I membrane protein</topology>
    </subcellularLocation>
    <subcellularLocation>
        <location evidence="1">Endoplasmic reticulum membrane</location>
        <topology evidence="1">Single-pass membrane protein</topology>
    </subcellularLocation>
</comment>
<evidence type="ECO:0000256" key="15">
    <source>
        <dbReference type="SAM" id="MobiDB-lite"/>
    </source>
</evidence>
<reference evidence="17" key="1">
    <citation type="journal article" date="2013" name="Nature">
        <title>Pan genome of the phytoplankton Emiliania underpins its global distribution.</title>
        <authorList>
            <person name="Read B.A."/>
            <person name="Kegel J."/>
            <person name="Klute M.J."/>
            <person name="Kuo A."/>
            <person name="Lefebvre S.C."/>
            <person name="Maumus F."/>
            <person name="Mayer C."/>
            <person name="Miller J."/>
            <person name="Monier A."/>
            <person name="Salamov A."/>
            <person name="Young J."/>
            <person name="Aguilar M."/>
            <person name="Claverie J.M."/>
            <person name="Frickenhaus S."/>
            <person name="Gonzalez K."/>
            <person name="Herman E.K."/>
            <person name="Lin Y.C."/>
            <person name="Napier J."/>
            <person name="Ogata H."/>
            <person name="Sarno A.F."/>
            <person name="Shmutz J."/>
            <person name="Schroeder D."/>
            <person name="de Vargas C."/>
            <person name="Verret F."/>
            <person name="von Dassow P."/>
            <person name="Valentin K."/>
            <person name="Van de Peer Y."/>
            <person name="Wheeler G."/>
            <person name="Dacks J.B."/>
            <person name="Delwiche C.F."/>
            <person name="Dyhrman S.T."/>
            <person name="Glockner G."/>
            <person name="John U."/>
            <person name="Richards T."/>
            <person name="Worden A.Z."/>
            <person name="Zhang X."/>
            <person name="Grigoriev I.V."/>
            <person name="Allen A.E."/>
            <person name="Bidle K."/>
            <person name="Borodovsky M."/>
            <person name="Bowler C."/>
            <person name="Brownlee C."/>
            <person name="Cock J.M."/>
            <person name="Elias M."/>
            <person name="Gladyshev V.N."/>
            <person name="Groth M."/>
            <person name="Guda C."/>
            <person name="Hadaegh A."/>
            <person name="Iglesias-Rodriguez M.D."/>
            <person name="Jenkins J."/>
            <person name="Jones B.M."/>
            <person name="Lawson T."/>
            <person name="Leese F."/>
            <person name="Lindquist E."/>
            <person name="Lobanov A."/>
            <person name="Lomsadze A."/>
            <person name="Malik S.B."/>
            <person name="Marsh M.E."/>
            <person name="Mackinder L."/>
            <person name="Mock T."/>
            <person name="Mueller-Roeber B."/>
            <person name="Pagarete A."/>
            <person name="Parker M."/>
            <person name="Probert I."/>
            <person name="Quesneville H."/>
            <person name="Raines C."/>
            <person name="Rensing S.A."/>
            <person name="Riano-Pachon D.M."/>
            <person name="Richier S."/>
            <person name="Rokitta S."/>
            <person name="Shiraiwa Y."/>
            <person name="Soanes D.M."/>
            <person name="van der Giezen M."/>
            <person name="Wahlund T.M."/>
            <person name="Williams B."/>
            <person name="Wilson W."/>
            <person name="Wolfe G."/>
            <person name="Wurch L.L."/>
        </authorList>
    </citation>
    <scope>NUCLEOTIDE SEQUENCE</scope>
</reference>
<evidence type="ECO:0000256" key="4">
    <source>
        <dbReference type="ARBA" id="ARBA00022729"/>
    </source>
</evidence>
<dbReference type="InterPro" id="IPR013320">
    <property type="entry name" value="ConA-like_dom_sf"/>
</dbReference>
<evidence type="ECO:0000256" key="1">
    <source>
        <dbReference type="ARBA" id="ARBA00004389"/>
    </source>
</evidence>
<dbReference type="STRING" id="2903.R1D606"/>
<feature type="disulfide bond" evidence="13">
    <location>
        <begin position="103"/>
        <end position="137"/>
    </location>
</feature>
<dbReference type="Gene3D" id="2.10.250.10">
    <property type="entry name" value="Calreticulin/calnexin, P domain"/>
    <property type="match status" value="1"/>
</dbReference>
<evidence type="ECO:0000256" key="2">
    <source>
        <dbReference type="ARBA" id="ARBA00010983"/>
    </source>
</evidence>
<accession>A0A0D3I4Z6</accession>
<keyword evidence="9" id="KW-0472">Membrane</keyword>
<evidence type="ECO:0000256" key="14">
    <source>
        <dbReference type="RuleBase" id="RU362126"/>
    </source>
</evidence>
<evidence type="ECO:0000256" key="7">
    <source>
        <dbReference type="ARBA" id="ARBA00022837"/>
    </source>
</evidence>
<dbReference type="Proteomes" id="UP000013827">
    <property type="component" value="Unassembled WGS sequence"/>
</dbReference>
<evidence type="ECO:0000313" key="16">
    <source>
        <dbReference type="EnsemblProtists" id="EOD06331"/>
    </source>
</evidence>
<evidence type="ECO:0000313" key="17">
    <source>
        <dbReference type="Proteomes" id="UP000013827"/>
    </source>
</evidence>
<dbReference type="PRINTS" id="PR00626">
    <property type="entry name" value="CALRETICULIN"/>
</dbReference>
<feature type="region of interest" description="Disordered" evidence="15">
    <location>
        <begin position="202"/>
        <end position="323"/>
    </location>
</feature>
<feature type="region of interest" description="Disordered" evidence="15">
    <location>
        <begin position="385"/>
        <end position="444"/>
    </location>
</feature>
<feature type="compositionally biased region" description="Basic and acidic residues" evidence="15">
    <location>
        <begin position="216"/>
        <end position="244"/>
    </location>
</feature>
<protein>
    <recommendedName>
        <fullName evidence="18">Calreticulin</fullName>
    </recommendedName>
</protein>
<dbReference type="Pfam" id="PF00262">
    <property type="entry name" value="Calreticulin"/>
    <property type="match status" value="1"/>
</dbReference>
<keyword evidence="8" id="KW-1133">Transmembrane helix</keyword>
<dbReference type="GO" id="GO:0051082">
    <property type="term" value="F:unfolded protein binding"/>
    <property type="evidence" value="ECO:0007669"/>
    <property type="project" value="InterPro"/>
</dbReference>
<keyword evidence="4" id="KW-0732">Signal</keyword>
<dbReference type="Gene3D" id="2.60.120.200">
    <property type="match status" value="1"/>
</dbReference>
<dbReference type="GeneID" id="17252509"/>
<keyword evidence="11 14" id="KW-0143">Chaperone</keyword>
<keyword evidence="10 13" id="KW-1015">Disulfide bond</keyword>
<dbReference type="EnsemblProtists" id="EOD06331">
    <property type="protein sequence ID" value="EOD06331"/>
    <property type="gene ID" value="EMIHUDRAFT_422633"/>
</dbReference>
<name>A0A0D3I4Z6_EMIH1</name>
<dbReference type="KEGG" id="ehx:EMIHUDRAFT_422633"/>
<dbReference type="PANTHER" id="PTHR11073:SF1">
    <property type="entry name" value="CALNEXIN 14D-RELATED"/>
    <property type="match status" value="1"/>
</dbReference>
<dbReference type="FunFam" id="2.60.120.200:FF:000048">
    <property type="entry name" value="Calnexin homolog"/>
    <property type="match status" value="1"/>
</dbReference>
<evidence type="ECO:0008006" key="18">
    <source>
        <dbReference type="Google" id="ProtNLM"/>
    </source>
</evidence>
<evidence type="ECO:0000256" key="13">
    <source>
        <dbReference type="PIRSR" id="PIRSR601580-3"/>
    </source>
</evidence>
<evidence type="ECO:0000256" key="5">
    <source>
        <dbReference type="ARBA" id="ARBA00022737"/>
    </source>
</evidence>
<evidence type="ECO:0000256" key="11">
    <source>
        <dbReference type="ARBA" id="ARBA00023186"/>
    </source>
</evidence>
<evidence type="ECO:0000256" key="9">
    <source>
        <dbReference type="ARBA" id="ARBA00023136"/>
    </source>
</evidence>
<dbReference type="PROSITE" id="PS00804">
    <property type="entry name" value="CALRETICULIN_2"/>
    <property type="match status" value="1"/>
</dbReference>
<dbReference type="GO" id="GO:0036503">
    <property type="term" value="P:ERAD pathway"/>
    <property type="evidence" value="ECO:0007669"/>
    <property type="project" value="TreeGrafter"/>
</dbReference>
<evidence type="ECO:0000256" key="3">
    <source>
        <dbReference type="ARBA" id="ARBA00022692"/>
    </source>
</evidence>
<dbReference type="InterPro" id="IPR001580">
    <property type="entry name" value="Calret/calnex"/>
</dbReference>
<feature type="compositionally biased region" description="Basic and acidic residues" evidence="15">
    <location>
        <begin position="388"/>
        <end position="444"/>
    </location>
</feature>
<dbReference type="RefSeq" id="XP_005758760.1">
    <property type="nucleotide sequence ID" value="XM_005758703.1"/>
</dbReference>
<keyword evidence="6 14" id="KW-0256">Endoplasmic reticulum</keyword>
<dbReference type="GO" id="GO:0005789">
    <property type="term" value="C:endoplasmic reticulum membrane"/>
    <property type="evidence" value="ECO:0007669"/>
    <property type="project" value="UniProtKB-SubCell"/>
</dbReference>
<proteinExistence type="inferred from homology"/>
<dbReference type="InterPro" id="IPR018124">
    <property type="entry name" value="Calret/calnex_CS"/>
</dbReference>
<sequence length="444" mass="48875">MFALAAAASAAAPLESVDGAAFFEPFSSDWESRWLVSKDADFQGTWIHEAYTEPEGTPGDKGLMVGNEAKKHAVSHLFKEPIDPKGTGLVVQYELHMKKDLKCGGAYLKLLTASEELDHDGFKAETPYTIMFGPDKCGGTNKVHFILRHKSPATGEWEEKHLKKAPTPLLAVGETHLYTAIVGADNTVTLLIDNEEKVKASLLESDDFTPPVNPPKEIDDPDDKKPDDWVDTAKIDDPEASKPDDWDEDAPMMIEDPKAGGAAEKPESWLDDAPLQVPDPEAEPPDDWDEEEDGEWEAPIAPQIRNPDYKGKWTAPKVDNPEYKGVWKPKQIANPGYFSDEQPHAMAPIGGIGIELWTMQDGALFDNILISTDPAPAKIAAEAFAARSEAEKAAKKAKQEAAEAERKAKEEERKAKEAKEEEEAKEKAKAEAEEAKENPEKDEI</sequence>
<evidence type="ECO:0000256" key="6">
    <source>
        <dbReference type="ARBA" id="ARBA00022824"/>
    </source>
</evidence>
<dbReference type="InterPro" id="IPR009033">
    <property type="entry name" value="Calreticulin/calnexin_P_dom_sf"/>
</dbReference>
<dbReference type="OMA" id="SGCGKWE"/>
<keyword evidence="17" id="KW-1185">Reference proteome</keyword>
<evidence type="ECO:0000256" key="8">
    <source>
        <dbReference type="ARBA" id="ARBA00022989"/>
    </source>
</evidence>